<dbReference type="PROSITE" id="PS00071">
    <property type="entry name" value="GAPDH"/>
    <property type="match status" value="1"/>
</dbReference>
<evidence type="ECO:0000256" key="2">
    <source>
        <dbReference type="ARBA" id="ARBA00023002"/>
    </source>
</evidence>
<dbReference type="SUPFAM" id="SSF55347">
    <property type="entry name" value="Glyceraldehyde-3-phosphate dehydrogenase-like, C-terminal domain"/>
    <property type="match status" value="1"/>
</dbReference>
<dbReference type="PRINTS" id="PR00078">
    <property type="entry name" value="G3PDHDRGNASE"/>
</dbReference>
<comment type="similarity">
    <text evidence="1 3">Belongs to the glyceraldehyde-3-phosphate dehydrogenase family.</text>
</comment>
<dbReference type="Pfam" id="PF02800">
    <property type="entry name" value="Gp_dh_C"/>
    <property type="match status" value="1"/>
</dbReference>
<protein>
    <recommendedName>
        <fullName evidence="4">Glyceraldehyde-3-phosphate dehydrogenase</fullName>
        <ecNumber evidence="4">1.2.1.-</ecNumber>
    </recommendedName>
</protein>
<keyword evidence="2 4" id="KW-0560">Oxidoreductase</keyword>
<evidence type="ECO:0000313" key="7">
    <source>
        <dbReference type="Proteomes" id="UP000326331"/>
    </source>
</evidence>
<evidence type="ECO:0000256" key="1">
    <source>
        <dbReference type="ARBA" id="ARBA00007406"/>
    </source>
</evidence>
<evidence type="ECO:0000313" key="6">
    <source>
        <dbReference type="EMBL" id="QFG03638.1"/>
    </source>
</evidence>
<dbReference type="Pfam" id="PF00044">
    <property type="entry name" value="Gp_dh_N"/>
    <property type="match status" value="1"/>
</dbReference>
<evidence type="ECO:0000256" key="3">
    <source>
        <dbReference type="RuleBase" id="RU000397"/>
    </source>
</evidence>
<dbReference type="SMART" id="SM00846">
    <property type="entry name" value="Gp_dh_N"/>
    <property type="match status" value="1"/>
</dbReference>
<dbReference type="Proteomes" id="UP000326331">
    <property type="component" value="Chromosome"/>
</dbReference>
<dbReference type="CDD" id="cd05214">
    <property type="entry name" value="GAPDH_I_N"/>
    <property type="match status" value="1"/>
</dbReference>
<dbReference type="RefSeq" id="WP_158067592.1">
    <property type="nucleotide sequence ID" value="NZ_CP042829.1"/>
</dbReference>
<gene>
    <name evidence="6" type="primary">gap</name>
    <name evidence="6" type="ORF">Tbon_10130</name>
</gene>
<dbReference type="Gene3D" id="3.40.50.720">
    <property type="entry name" value="NAD(P)-binding Rossmann-like Domain"/>
    <property type="match status" value="1"/>
</dbReference>
<dbReference type="EC" id="1.2.1.-" evidence="4"/>
<dbReference type="NCBIfam" id="TIGR01534">
    <property type="entry name" value="GAPDH-I"/>
    <property type="match status" value="1"/>
</dbReference>
<dbReference type="Gene3D" id="3.30.360.10">
    <property type="entry name" value="Dihydrodipicolinate Reductase, domain 2"/>
    <property type="match status" value="1"/>
</dbReference>
<dbReference type="InterPro" id="IPR020830">
    <property type="entry name" value="GlycerAld_3-P_DH_AS"/>
</dbReference>
<evidence type="ECO:0000256" key="4">
    <source>
        <dbReference type="RuleBase" id="RU361160"/>
    </source>
</evidence>
<sequence>MATKIGINGFGRIGRQVFKAITDRYAGTLEVVAINDLVDTDVNANLLKYDSNYGRWHRDIRAEKDALVIDGHTVRVFAERDPGAIPWGSVGAEIVIESTGLFTDATKAAAHRRDSVKKVLISAPAKNEDVTIVLGVNADRYDPARHHVISNASCTTNGLAPVVKVIVDNLGLVKGQMTTIHSYTNSQQILDKAAGKDLREMRAGALNIVPTSTGAARALKLVIPEVDGKLDGLAYRVPTPTVSIVEVVALTEKDTTIDALNEIIRETAAEKMKGILGITMDPVVSMDLKGDERSSIVDGLCTNVVGGNLVKVAAWYDNEWGYACRLADLAAFVAEKGL</sequence>
<dbReference type="SUPFAM" id="SSF51735">
    <property type="entry name" value="NAD(P)-binding Rossmann-fold domains"/>
    <property type="match status" value="1"/>
</dbReference>
<evidence type="ECO:0000259" key="5">
    <source>
        <dbReference type="SMART" id="SM00846"/>
    </source>
</evidence>
<name>A0ABX6C3I9_9CHLR</name>
<proteinExistence type="inferred from homology"/>
<dbReference type="InterPro" id="IPR020831">
    <property type="entry name" value="GlycerAld/Erythrose_P_DH"/>
</dbReference>
<feature type="domain" description="Glyceraldehyde 3-phosphate dehydrogenase NAD(P) binding" evidence="5">
    <location>
        <begin position="3"/>
        <end position="154"/>
    </location>
</feature>
<accession>A0ABX6C3I9</accession>
<organism evidence="6 7">
    <name type="scientific">Tepidiforma bonchosmolovskayae</name>
    <dbReference type="NCBI Taxonomy" id="2601677"/>
    <lineage>
        <taxon>Bacteria</taxon>
        <taxon>Bacillati</taxon>
        <taxon>Chloroflexota</taxon>
        <taxon>Tepidiformia</taxon>
        <taxon>Tepidiformales</taxon>
        <taxon>Tepidiformaceae</taxon>
        <taxon>Tepidiforma</taxon>
    </lineage>
</organism>
<dbReference type="PIRSF" id="PIRSF000149">
    <property type="entry name" value="GAP_DH"/>
    <property type="match status" value="1"/>
</dbReference>
<dbReference type="InterPro" id="IPR036291">
    <property type="entry name" value="NAD(P)-bd_dom_sf"/>
</dbReference>
<dbReference type="EMBL" id="CP042829">
    <property type="protein sequence ID" value="QFG03638.1"/>
    <property type="molecule type" value="Genomic_DNA"/>
</dbReference>
<dbReference type="InterPro" id="IPR020829">
    <property type="entry name" value="GlycerAld_3-P_DH_cat"/>
</dbReference>
<reference evidence="6 7" key="1">
    <citation type="submission" date="2019-10" db="EMBL/GenBank/DDBJ databases">
        <title>Thermopilla bonchosmolovskayae gen. nov., sp. nov., a moderately thermophilic Chloroflexi bacterium from a Chukotka hot spring (Arctic, Russia), representing a novel classis Thermopillaia, which include previously uncultivated lineage OLB14.</title>
        <authorList>
            <person name="Kochetkova T.V."/>
            <person name="Zayulina K.S."/>
            <person name="Zhigarkov V.S."/>
            <person name="Minaev N.V."/>
            <person name="Novikov A."/>
            <person name="Toshchakov S.V."/>
            <person name="Elcheninov A.G."/>
            <person name="Kublanov I.V."/>
        </authorList>
    </citation>
    <scope>NUCLEOTIDE SEQUENCE [LARGE SCALE GENOMIC DNA]</scope>
    <source>
        <strain evidence="6 7">3753O</strain>
    </source>
</reference>
<keyword evidence="7" id="KW-1185">Reference proteome</keyword>
<dbReference type="InterPro" id="IPR020828">
    <property type="entry name" value="GlycerAld_3-P_DH_NAD(P)-bd"/>
</dbReference>
<dbReference type="CDD" id="cd18126">
    <property type="entry name" value="GAPDH_I_C"/>
    <property type="match status" value="1"/>
</dbReference>
<dbReference type="InterPro" id="IPR006424">
    <property type="entry name" value="Glyceraldehyde-3-P_DH_1"/>
</dbReference>
<dbReference type="PANTHER" id="PTHR43148">
    <property type="entry name" value="GLYCERALDEHYDE-3-PHOSPHATE DEHYDROGENASE 2"/>
    <property type="match status" value="1"/>
</dbReference>